<dbReference type="STRING" id="322104.A3LZE4"/>
<dbReference type="Gene3D" id="2.60.120.200">
    <property type="match status" value="1"/>
</dbReference>
<dbReference type="GO" id="GO:0031505">
    <property type="term" value="P:fungal-type cell wall organization"/>
    <property type="evidence" value="ECO:0007669"/>
    <property type="project" value="UniProtKB-ARBA"/>
</dbReference>
<dbReference type="RefSeq" id="XP_001386172.2">
    <property type="nucleotide sequence ID" value="XM_001386135.1"/>
</dbReference>
<organism evidence="11 12">
    <name type="scientific">Scheffersomyces stipitis (strain ATCC 58785 / CBS 6054 / NBRC 10063 / NRRL Y-11545)</name>
    <name type="common">Yeast</name>
    <name type="synonym">Pichia stipitis</name>
    <dbReference type="NCBI Taxonomy" id="322104"/>
    <lineage>
        <taxon>Eukaryota</taxon>
        <taxon>Fungi</taxon>
        <taxon>Dikarya</taxon>
        <taxon>Ascomycota</taxon>
        <taxon>Saccharomycotina</taxon>
        <taxon>Pichiomycetes</taxon>
        <taxon>Debaryomycetaceae</taxon>
        <taxon>Scheffersomyces</taxon>
    </lineage>
</organism>
<dbReference type="Proteomes" id="UP000002258">
    <property type="component" value="Chromosome 7"/>
</dbReference>
<evidence type="ECO:0000256" key="2">
    <source>
        <dbReference type="ARBA" id="ARBA00010962"/>
    </source>
</evidence>
<evidence type="ECO:0000256" key="7">
    <source>
        <dbReference type="ARBA" id="ARBA00023180"/>
    </source>
</evidence>
<evidence type="ECO:0000313" key="12">
    <source>
        <dbReference type="Proteomes" id="UP000002258"/>
    </source>
</evidence>
<feature type="transmembrane region" description="Helical" evidence="9">
    <location>
        <begin position="6"/>
        <end position="25"/>
    </location>
</feature>
<evidence type="ECO:0000256" key="9">
    <source>
        <dbReference type="SAM" id="Phobius"/>
    </source>
</evidence>
<dbReference type="InterPro" id="IPR013320">
    <property type="entry name" value="ConA-like_dom_sf"/>
</dbReference>
<dbReference type="InParanoid" id="A3LZE4"/>
<accession>A3LZE4</accession>
<evidence type="ECO:0000256" key="6">
    <source>
        <dbReference type="ARBA" id="ARBA00023136"/>
    </source>
</evidence>
<evidence type="ECO:0000256" key="5">
    <source>
        <dbReference type="ARBA" id="ARBA00022989"/>
    </source>
</evidence>
<keyword evidence="7" id="KW-0325">Glycoprotein</keyword>
<evidence type="ECO:0000256" key="3">
    <source>
        <dbReference type="ARBA" id="ARBA00022692"/>
    </source>
</evidence>
<feature type="domain" description="GH16" evidence="10">
    <location>
        <begin position="66"/>
        <end position="430"/>
    </location>
</feature>
<evidence type="ECO:0000259" key="10">
    <source>
        <dbReference type="PROSITE" id="PS51762"/>
    </source>
</evidence>
<dbReference type="GO" id="GO:0015926">
    <property type="term" value="F:glucosidase activity"/>
    <property type="evidence" value="ECO:0007669"/>
    <property type="project" value="TreeGrafter"/>
</dbReference>
<feature type="non-terminal residue" evidence="11">
    <location>
        <position position="1"/>
    </location>
</feature>
<evidence type="ECO:0000313" key="11">
    <source>
        <dbReference type="EMBL" id="ABN68143.2"/>
    </source>
</evidence>
<dbReference type="OMA" id="SINMESM"/>
<dbReference type="PROSITE" id="PS51762">
    <property type="entry name" value="GH16_2"/>
    <property type="match status" value="1"/>
</dbReference>
<keyword evidence="5 9" id="KW-1133">Transmembrane helix</keyword>
<dbReference type="CDD" id="cd02180">
    <property type="entry name" value="GH16_fungal_KRE6_glucanase"/>
    <property type="match status" value="1"/>
</dbReference>
<dbReference type="HOGENOM" id="CLU_010811_4_3_1"/>
<evidence type="ECO:0000256" key="1">
    <source>
        <dbReference type="ARBA" id="ARBA00004606"/>
    </source>
</evidence>
<dbReference type="KEGG" id="pic:PICST_63619"/>
<comment type="subcellular location">
    <subcellularLocation>
        <location evidence="1">Membrane</location>
        <topology evidence="1">Single-pass type II membrane protein</topology>
    </subcellularLocation>
</comment>
<gene>
    <name evidence="11" type="primary">KRE6</name>
    <name evidence="11" type="ORF">PICST_63619</name>
</gene>
<dbReference type="GO" id="GO:0006078">
    <property type="term" value="P:(1-&gt;6)-beta-D-glucan biosynthetic process"/>
    <property type="evidence" value="ECO:0007669"/>
    <property type="project" value="TreeGrafter"/>
</dbReference>
<dbReference type="GeneID" id="4840638"/>
<dbReference type="eggNOG" id="ENOG502QR13">
    <property type="taxonomic scope" value="Eukaryota"/>
</dbReference>
<dbReference type="InterPro" id="IPR005629">
    <property type="entry name" value="Skn1/Kre6/Sbg1"/>
</dbReference>
<keyword evidence="6 9" id="KW-0472">Membrane</keyword>
<dbReference type="EMBL" id="CP000501">
    <property type="protein sequence ID" value="ABN68143.2"/>
    <property type="molecule type" value="Genomic_DNA"/>
</dbReference>
<sequence length="482" mass="54912">NLGQFLAVIALISIIVFGSIGYVIMTARSYYKPLEPEVYEVLSYYKYPTLSAIRTSLIDLDTPKEAHTKNSFHDNEPWKLVFSDEFNVEGRTFHEGDDQFFTAVDLHYAATNDLEYYTPHMAETINGSLRITIDAYQTNGLDYISAMLQSWNKLCFNKNAMVEVSLRMPSYSQSKGLWPAVWSLGNLARPGYMATTDGVWPYTYDECDYGITPNQSSPDGISYLPGQRLSKCTCLGQDHPNLGVGRGAPEIDIIEGTHAGYDDWALGAQTLQVAPFDPWWRPDYDFLTIENYNHTSMKADTGTPQQESIASTTVLNSEWFESLRNRSNYSQSLQNHTHFQTYGFEYRSEKTEERDSYIQFFVADEKTFGVYGDSLHPAGNVGWRQITREPMSLIFNLGLSPTWQTIDFASLDYPATLEIDYIRIYQREGEEEMTCDPPDYPTVDYINSHIAAYSNVNFTSWEQAGYKTPRNSFMHGCLAPIK</sequence>
<dbReference type="OrthoDB" id="412647at2759"/>
<keyword evidence="3 9" id="KW-0812">Transmembrane</keyword>
<proteinExistence type="inferred from homology"/>
<keyword evidence="12" id="KW-1185">Reference proteome</keyword>
<keyword evidence="4" id="KW-0735">Signal-anchor</keyword>
<dbReference type="PANTHER" id="PTHR31361">
    <property type="entry name" value="BETA-GLUCAN SYNTHESIS-ASSOCIATED PROTEIN KRE6-RELATED"/>
    <property type="match status" value="1"/>
</dbReference>
<keyword evidence="8" id="KW-0961">Cell wall biogenesis/degradation</keyword>
<reference evidence="11 12" key="1">
    <citation type="journal article" date="2007" name="Nat. Biotechnol.">
        <title>Genome sequence of the lignocellulose-bioconverting and xylose-fermenting yeast Pichia stipitis.</title>
        <authorList>
            <person name="Jeffries T.W."/>
            <person name="Grigoriev I.V."/>
            <person name="Grimwood J."/>
            <person name="Laplaza J.M."/>
            <person name="Aerts A."/>
            <person name="Salamov A."/>
            <person name="Schmutz J."/>
            <person name="Lindquist E."/>
            <person name="Dehal P."/>
            <person name="Shapiro H."/>
            <person name="Jin Y.S."/>
            <person name="Passoth V."/>
            <person name="Richardson P.M."/>
        </authorList>
    </citation>
    <scope>NUCLEOTIDE SEQUENCE [LARGE SCALE GENOMIC DNA]</scope>
    <source>
        <strain evidence="12">ATCC 58785 / CBS 6054 / NBRC 10063 / NRRL Y-11545</strain>
    </source>
</reference>
<dbReference type="Pfam" id="PF03935">
    <property type="entry name" value="SKN1_KRE6_Sbg1"/>
    <property type="match status" value="1"/>
</dbReference>
<evidence type="ECO:0000256" key="8">
    <source>
        <dbReference type="ARBA" id="ARBA00023316"/>
    </source>
</evidence>
<dbReference type="PANTHER" id="PTHR31361:SF1">
    <property type="entry name" value="BETA-GLUCAN SYNTHESIS-ASSOCIATED PROTEIN KRE6-RELATED"/>
    <property type="match status" value="1"/>
</dbReference>
<dbReference type="AlphaFoldDB" id="A3LZE4"/>
<dbReference type="SUPFAM" id="SSF49899">
    <property type="entry name" value="Concanavalin A-like lectins/glucanases"/>
    <property type="match status" value="1"/>
</dbReference>
<dbReference type="GO" id="GO:0005789">
    <property type="term" value="C:endoplasmic reticulum membrane"/>
    <property type="evidence" value="ECO:0007669"/>
    <property type="project" value="TreeGrafter"/>
</dbReference>
<protein>
    <submittedName>
        <fullName evidence="11">Beta-glucan synthesis-associated protein</fullName>
    </submittedName>
</protein>
<evidence type="ECO:0000256" key="4">
    <source>
        <dbReference type="ARBA" id="ARBA00022968"/>
    </source>
</evidence>
<comment type="similarity">
    <text evidence="2">Belongs to the SKN1/KRE6 family.</text>
</comment>
<dbReference type="InterPro" id="IPR000757">
    <property type="entry name" value="Beta-glucanase-like"/>
</dbReference>
<dbReference type="GO" id="GO:0005886">
    <property type="term" value="C:plasma membrane"/>
    <property type="evidence" value="ECO:0007669"/>
    <property type="project" value="TreeGrafter"/>
</dbReference>
<name>A3LZE4_PICST</name>